<dbReference type="GO" id="GO:0005524">
    <property type="term" value="F:ATP binding"/>
    <property type="evidence" value="ECO:0007669"/>
    <property type="project" value="UniProtKB-KW"/>
</dbReference>
<dbReference type="InterPro" id="IPR045006">
    <property type="entry name" value="CHLI-like"/>
</dbReference>
<comment type="caution">
    <text evidence="4">The sequence shown here is derived from an EMBL/GenBank/DDBJ whole genome shotgun (WGS) entry which is preliminary data.</text>
</comment>
<sequence>MSVGRTWAVSLLGIQGSMVEVEADVSQSLPRLVIIGLADRSLGEAEGRVRLAANNSGCRLPTGRITVNLSPAGLPKAGAGFDLAIALACLAADARLPLASVASVVHLGELSLDGRLRATPGILPAVLAARDAGYPRIMVPAANRAEAELVPDTEIIPIESLRAAAIWHGADLEPEDHDAPLMRGGLEKSTEPASAGTASALIRSPPEPSLADVLGQTDAVKALITAAAGGHHLGMVGPPGTGKSMLAARLPSLLPDLPIDVALEVASVQSLDGARFDSGIPVRPPWEAPHHSASVASIIGGGSTLIRPGAAARAAHGVLFLDEAAEFPAHVLDMLRQPLETGEIVIHRAIGAATFPGRFQLVLAANPCPCGYHGEKARRCDCPPQSVRRYRGRLSGPLLDRIDIQVRVHPITSAQLNLARDSPRYDHQALREDVRLARERAAHRLRDTPWTRTADVPGSWLREGTHRVSSAMLSPLDKAFAAGRLSMRGYDRVLRVAWTVADLGAHAAPTLDDIGEALFLRDGLTV</sequence>
<dbReference type="InterPro" id="IPR014721">
    <property type="entry name" value="Ribsml_uS5_D2-typ_fold_subgr"/>
</dbReference>
<evidence type="ECO:0000259" key="3">
    <source>
        <dbReference type="SMART" id="SM00382"/>
    </source>
</evidence>
<dbReference type="InterPro" id="IPR020568">
    <property type="entry name" value="Ribosomal_Su5_D2-typ_SF"/>
</dbReference>
<accession>A0A3L7A520</accession>
<dbReference type="Pfam" id="PF13541">
    <property type="entry name" value="ChlI"/>
    <property type="match status" value="1"/>
</dbReference>
<dbReference type="InterPro" id="IPR027417">
    <property type="entry name" value="P-loop_NTPase"/>
</dbReference>
<dbReference type="CDD" id="cd00009">
    <property type="entry name" value="AAA"/>
    <property type="match status" value="1"/>
</dbReference>
<dbReference type="SUPFAM" id="SSF54211">
    <property type="entry name" value="Ribosomal protein S5 domain 2-like"/>
    <property type="match status" value="1"/>
</dbReference>
<dbReference type="PANTHER" id="PTHR32039:SF7">
    <property type="entry name" value="COMPETENCE PROTEIN COMM"/>
    <property type="match status" value="1"/>
</dbReference>
<dbReference type="OrthoDB" id="9813147at2"/>
<protein>
    <submittedName>
        <fullName evidence="4">ATP-binding protein</fullName>
    </submittedName>
</protein>
<evidence type="ECO:0000256" key="1">
    <source>
        <dbReference type="ARBA" id="ARBA00006354"/>
    </source>
</evidence>
<dbReference type="Pfam" id="PF01078">
    <property type="entry name" value="Mg_chelatase"/>
    <property type="match status" value="1"/>
</dbReference>
<evidence type="ECO:0000313" key="5">
    <source>
        <dbReference type="Proteomes" id="UP000272503"/>
    </source>
</evidence>
<keyword evidence="4" id="KW-0067">ATP-binding</keyword>
<dbReference type="SMART" id="SM00382">
    <property type="entry name" value="AAA"/>
    <property type="match status" value="1"/>
</dbReference>
<proteinExistence type="inferred from homology"/>
<dbReference type="Pfam" id="PF13335">
    <property type="entry name" value="Mg_chelatase_C"/>
    <property type="match status" value="1"/>
</dbReference>
<dbReference type="SUPFAM" id="SSF52540">
    <property type="entry name" value="P-loop containing nucleoside triphosphate hydrolases"/>
    <property type="match status" value="1"/>
</dbReference>
<dbReference type="RefSeq" id="WP_121649041.1">
    <property type="nucleotide sequence ID" value="NZ_RCUX01000008.1"/>
</dbReference>
<feature type="domain" description="AAA+ ATPase" evidence="3">
    <location>
        <begin position="229"/>
        <end position="412"/>
    </location>
</feature>
<dbReference type="InterPro" id="IPR025158">
    <property type="entry name" value="Mg_chelat-rel_C"/>
</dbReference>
<dbReference type="NCBIfam" id="TIGR00368">
    <property type="entry name" value="YifB family Mg chelatase-like AAA ATPase"/>
    <property type="match status" value="1"/>
</dbReference>
<name>A0A3L7A520_9MICO</name>
<reference evidence="4 5" key="1">
    <citation type="submission" date="2018-10" db="EMBL/GenBank/DDBJ databases">
        <authorList>
            <person name="Li J."/>
        </authorList>
    </citation>
    <scope>NUCLEOTIDE SEQUENCE [LARGE SCALE GENOMIC DNA]</scope>
    <source>
        <strain evidence="4 5">IF 016277</strain>
    </source>
</reference>
<evidence type="ECO:0000256" key="2">
    <source>
        <dbReference type="SAM" id="MobiDB-lite"/>
    </source>
</evidence>
<keyword evidence="4" id="KW-0547">Nucleotide-binding</keyword>
<keyword evidence="5" id="KW-1185">Reference proteome</keyword>
<dbReference type="Proteomes" id="UP000272503">
    <property type="component" value="Unassembled WGS sequence"/>
</dbReference>
<dbReference type="PANTHER" id="PTHR32039">
    <property type="entry name" value="MAGNESIUM-CHELATASE SUBUNIT CHLI"/>
    <property type="match status" value="1"/>
</dbReference>
<feature type="compositionally biased region" description="Basic and acidic residues" evidence="2">
    <location>
        <begin position="181"/>
        <end position="190"/>
    </location>
</feature>
<dbReference type="InterPro" id="IPR004482">
    <property type="entry name" value="Mg_chelat-rel"/>
</dbReference>
<feature type="region of interest" description="Disordered" evidence="2">
    <location>
        <begin position="181"/>
        <end position="208"/>
    </location>
</feature>
<organism evidence="4 5">
    <name type="scientific">Mycetocola tolaasinivorans</name>
    <dbReference type="NCBI Taxonomy" id="76635"/>
    <lineage>
        <taxon>Bacteria</taxon>
        <taxon>Bacillati</taxon>
        <taxon>Actinomycetota</taxon>
        <taxon>Actinomycetes</taxon>
        <taxon>Micrococcales</taxon>
        <taxon>Microbacteriaceae</taxon>
        <taxon>Mycetocola</taxon>
    </lineage>
</organism>
<dbReference type="Gene3D" id="3.40.50.300">
    <property type="entry name" value="P-loop containing nucleotide triphosphate hydrolases"/>
    <property type="match status" value="1"/>
</dbReference>
<dbReference type="InterPro" id="IPR000523">
    <property type="entry name" value="Mg_chelatse_chII-like_cat_dom"/>
</dbReference>
<gene>
    <name evidence="4" type="ORF">D9V32_11500</name>
</gene>
<evidence type="ECO:0000313" key="4">
    <source>
        <dbReference type="EMBL" id="RLP75038.1"/>
    </source>
</evidence>
<dbReference type="EMBL" id="RCUX01000008">
    <property type="protein sequence ID" value="RLP75038.1"/>
    <property type="molecule type" value="Genomic_DNA"/>
</dbReference>
<dbReference type="AlphaFoldDB" id="A0A3L7A520"/>
<comment type="similarity">
    <text evidence="1">Belongs to the Mg-chelatase subunits D/I family. ComM subfamily.</text>
</comment>
<dbReference type="Gene3D" id="3.30.230.10">
    <property type="match status" value="1"/>
</dbReference>
<dbReference type="InterPro" id="IPR003593">
    <property type="entry name" value="AAA+_ATPase"/>
</dbReference>